<dbReference type="GO" id="GO:0043565">
    <property type="term" value="F:sequence-specific DNA binding"/>
    <property type="evidence" value="ECO:0007669"/>
    <property type="project" value="InterPro"/>
</dbReference>
<dbReference type="SUPFAM" id="SSF74784">
    <property type="entry name" value="Translin"/>
    <property type="match status" value="1"/>
</dbReference>
<dbReference type="AlphaFoldDB" id="A0A6J4UX35"/>
<feature type="region of interest" description="Disordered" evidence="1">
    <location>
        <begin position="1"/>
        <end position="23"/>
    </location>
</feature>
<protein>
    <submittedName>
        <fullName evidence="2">Translin family protein</fullName>
    </submittedName>
</protein>
<name>A0A6J4UX35_9BACT</name>
<gene>
    <name evidence="2" type="ORF">AVDCRST_MAG43-1926</name>
</gene>
<reference evidence="2" key="1">
    <citation type="submission" date="2020-02" db="EMBL/GenBank/DDBJ databases">
        <authorList>
            <person name="Meier V. D."/>
        </authorList>
    </citation>
    <scope>NUCLEOTIDE SEQUENCE</scope>
    <source>
        <strain evidence="2">AVDCRST_MAG43</strain>
    </source>
</reference>
<evidence type="ECO:0000256" key="1">
    <source>
        <dbReference type="SAM" id="MobiDB-lite"/>
    </source>
</evidence>
<dbReference type="EMBL" id="CADCWI010000092">
    <property type="protein sequence ID" value="CAA9560456.1"/>
    <property type="molecule type" value="Genomic_DNA"/>
</dbReference>
<dbReference type="CDD" id="cd14820">
    <property type="entry name" value="TRAX"/>
    <property type="match status" value="1"/>
</dbReference>
<dbReference type="PANTHER" id="PTHR10741">
    <property type="entry name" value="TRANSLIN AND TRANSLIN ASSOCIATED PROTEIN X"/>
    <property type="match status" value="1"/>
</dbReference>
<accession>A0A6J4UX35</accession>
<evidence type="ECO:0000313" key="2">
    <source>
        <dbReference type="EMBL" id="CAA9560456.1"/>
    </source>
</evidence>
<sequence length="227" mass="25164">MSDRHLANSPTPVDSSDGREHNDSTVERIMSRLDEMHTAREQAIREGRDIIRNSANAIRALHRGDVAVATALIDETAMKIQAVRTATAAHPSIYWAGYVQDAMKEYAEAAITSAILQNAPVPSPETLGVEDAAYLNGLAEAASELRRDCLDALRAADTERAIHLLDHMDTIYTELVIVDFPDAMTGGLRRTTDQLRAVLERTRGDVTLSVRQERLEKALRAREDHLR</sequence>
<proteinExistence type="predicted"/>
<organism evidence="2">
    <name type="scientific">uncultured Thermomicrobiales bacterium</name>
    <dbReference type="NCBI Taxonomy" id="1645740"/>
    <lineage>
        <taxon>Bacteria</taxon>
        <taxon>Pseudomonadati</taxon>
        <taxon>Thermomicrobiota</taxon>
        <taxon>Thermomicrobia</taxon>
        <taxon>Thermomicrobiales</taxon>
        <taxon>environmental samples</taxon>
    </lineage>
</organism>
<dbReference type="InterPro" id="IPR036081">
    <property type="entry name" value="Translin_sf"/>
</dbReference>
<dbReference type="Gene3D" id="1.20.58.2140">
    <property type="match status" value="1"/>
</dbReference>
<dbReference type="InterPro" id="IPR002848">
    <property type="entry name" value="Translin_fam"/>
</dbReference>